<dbReference type="EMBL" id="FOSZ01000016">
    <property type="protein sequence ID" value="SFL44013.1"/>
    <property type="molecule type" value="Genomic_DNA"/>
</dbReference>
<keyword evidence="4" id="KW-1185">Reference proteome</keyword>
<evidence type="ECO:0000256" key="1">
    <source>
        <dbReference type="SAM" id="MobiDB-lite"/>
    </source>
</evidence>
<feature type="domain" description="MobA/VirD2-like nuclease" evidence="2">
    <location>
        <begin position="20"/>
        <end position="161"/>
    </location>
</feature>
<reference evidence="4" key="1">
    <citation type="submission" date="2016-10" db="EMBL/GenBank/DDBJ databases">
        <authorList>
            <person name="Varghese N."/>
            <person name="Submissions S."/>
        </authorList>
    </citation>
    <scope>NUCLEOTIDE SEQUENCE [LARGE SCALE GENOMIC DNA]</scope>
    <source>
        <strain evidence="4">DSM 28453</strain>
    </source>
</reference>
<dbReference type="OrthoDB" id="279005at2"/>
<evidence type="ECO:0000313" key="4">
    <source>
        <dbReference type="Proteomes" id="UP000198851"/>
    </source>
</evidence>
<feature type="compositionally biased region" description="Basic and acidic residues" evidence="1">
    <location>
        <begin position="175"/>
        <end position="184"/>
    </location>
</feature>
<feature type="region of interest" description="Disordered" evidence="1">
    <location>
        <begin position="338"/>
        <end position="425"/>
    </location>
</feature>
<gene>
    <name evidence="3" type="ORF">SAMN04488036_1163</name>
</gene>
<dbReference type="RefSeq" id="WP_093326209.1">
    <property type="nucleotide sequence ID" value="NZ_FOSZ01000016.1"/>
</dbReference>
<dbReference type="AlphaFoldDB" id="A0A1I4HQH4"/>
<evidence type="ECO:0000313" key="3">
    <source>
        <dbReference type="EMBL" id="SFL44013.1"/>
    </source>
</evidence>
<feature type="compositionally biased region" description="Basic residues" evidence="1">
    <location>
        <begin position="407"/>
        <end position="419"/>
    </location>
</feature>
<organism evidence="3 4">
    <name type="scientific">Shimia haliotis</name>
    <dbReference type="NCBI Taxonomy" id="1280847"/>
    <lineage>
        <taxon>Bacteria</taxon>
        <taxon>Pseudomonadati</taxon>
        <taxon>Pseudomonadota</taxon>
        <taxon>Alphaproteobacteria</taxon>
        <taxon>Rhodobacterales</taxon>
        <taxon>Roseobacteraceae</taxon>
    </lineage>
</organism>
<dbReference type="InterPro" id="IPR005094">
    <property type="entry name" value="Endonuclease_MobA/VirD2"/>
</dbReference>
<dbReference type="Proteomes" id="UP000198851">
    <property type="component" value="Unassembled WGS sequence"/>
</dbReference>
<name>A0A1I4HQH4_9RHOB</name>
<protein>
    <submittedName>
        <fullName evidence="3">Relaxase/Mobilisation nuclease domain-containing protein</fullName>
    </submittedName>
</protein>
<evidence type="ECO:0000259" key="2">
    <source>
        <dbReference type="Pfam" id="PF03432"/>
    </source>
</evidence>
<accession>A0A1I4HQH4</accession>
<feature type="region of interest" description="Disordered" evidence="1">
    <location>
        <begin position="175"/>
        <end position="196"/>
    </location>
</feature>
<dbReference type="STRING" id="1280847.SAMN04488036_1163"/>
<sequence length="425" mass="49495">MIPRVAKSGRSFKGAGLYYLHDKGASTNDRVAFTETVNLPTNDADRGIAHMIDTATHANQLKQQAGIKGGRPLQTPVYCYSLAWHPSETPTKAEQLEAVQATLKRLGVSDRQAVIIGHNDTDHCHVHVMVNRVCPTTGKASTMSNDRLILSDWAHEYREQRGELHFCPERKKNREKRKGGEYIKDQSPSPQDWRAWKKSQTKDIWDTFRADRAKARADRKGQYDALWQQKENRTAQRKEEIKALFKPKWRDLFKKQRYELKNFDAGFFDRLGFAMTRGGRSKIIGFLQAVTNDGALRADFVRDQEREKKQLGQEHKNRIADASREVRKAWQYDHDQLKASHEAQDQRAYDDTKAKSAEIWQERPRDKSGKDFEQTADRRKDHSKRKTIDQITREQLGEDKIREIQKKTRKRARRRKRDGGRKFEP</sequence>
<proteinExistence type="predicted"/>
<dbReference type="Pfam" id="PF03432">
    <property type="entry name" value="Relaxase"/>
    <property type="match status" value="1"/>
</dbReference>
<feature type="compositionally biased region" description="Basic and acidic residues" evidence="1">
    <location>
        <begin position="338"/>
        <end position="406"/>
    </location>
</feature>